<keyword evidence="6 8" id="KW-1133">Transmembrane helix</keyword>
<feature type="domain" description="Casparian strip membrane protein" evidence="10">
    <location>
        <begin position="33"/>
        <end position="182"/>
    </location>
</feature>
<gene>
    <name evidence="11" type="ORF">G2W53_040893</name>
</gene>
<feature type="transmembrane region" description="Helical" evidence="8">
    <location>
        <begin position="39"/>
        <end position="60"/>
    </location>
</feature>
<evidence type="ECO:0000259" key="10">
    <source>
        <dbReference type="Pfam" id="PF04535"/>
    </source>
</evidence>
<name>A0A834SJ20_9FABA</name>
<evidence type="ECO:0000256" key="2">
    <source>
        <dbReference type="ARBA" id="ARBA00007651"/>
    </source>
</evidence>
<comment type="subcellular location">
    <subcellularLocation>
        <location evidence="1 8">Cell membrane</location>
        <topology evidence="1 8">Multi-pass membrane protein</topology>
    </subcellularLocation>
</comment>
<keyword evidence="7 8" id="KW-0472">Membrane</keyword>
<evidence type="ECO:0000256" key="7">
    <source>
        <dbReference type="ARBA" id="ARBA00023136"/>
    </source>
</evidence>
<proteinExistence type="inferred from homology"/>
<feature type="transmembrane region" description="Helical" evidence="8">
    <location>
        <begin position="80"/>
        <end position="103"/>
    </location>
</feature>
<evidence type="ECO:0000256" key="9">
    <source>
        <dbReference type="SAM" id="MobiDB-lite"/>
    </source>
</evidence>
<evidence type="ECO:0000256" key="6">
    <source>
        <dbReference type="ARBA" id="ARBA00022989"/>
    </source>
</evidence>
<keyword evidence="12" id="KW-1185">Reference proteome</keyword>
<dbReference type="PANTHER" id="PTHR33573:SF47">
    <property type="entry name" value="CASP-LIKE PROTEIN 1U1"/>
    <property type="match status" value="1"/>
</dbReference>
<feature type="region of interest" description="Disordered" evidence="9">
    <location>
        <begin position="1"/>
        <end position="22"/>
    </location>
</feature>
<dbReference type="NCBIfam" id="TIGR01569">
    <property type="entry name" value="A_tha_TIGR01569"/>
    <property type="match status" value="1"/>
</dbReference>
<reference evidence="11" key="1">
    <citation type="submission" date="2020-09" db="EMBL/GenBank/DDBJ databases">
        <title>Genome-Enabled Discovery of Anthraquinone Biosynthesis in Senna tora.</title>
        <authorList>
            <person name="Kang S.-H."/>
            <person name="Pandey R.P."/>
            <person name="Lee C.-M."/>
            <person name="Sim J.-S."/>
            <person name="Jeong J.-T."/>
            <person name="Choi B.-S."/>
            <person name="Jung M."/>
            <person name="Ginzburg D."/>
            <person name="Zhao K."/>
            <person name="Won S.Y."/>
            <person name="Oh T.-J."/>
            <person name="Yu Y."/>
            <person name="Kim N.-H."/>
            <person name="Lee O.R."/>
            <person name="Lee T.-H."/>
            <person name="Bashyal P."/>
            <person name="Kim T.-S."/>
            <person name="Lee W.-H."/>
            <person name="Kawkins C."/>
            <person name="Kim C.-K."/>
            <person name="Kim J.S."/>
            <person name="Ahn B.O."/>
            <person name="Rhee S.Y."/>
            <person name="Sohng J.K."/>
        </authorList>
    </citation>
    <scope>NUCLEOTIDE SEQUENCE</scope>
    <source>
        <tissue evidence="11">Leaf</tissue>
    </source>
</reference>
<dbReference type="PANTHER" id="PTHR33573">
    <property type="entry name" value="CASP-LIKE PROTEIN 4A4"/>
    <property type="match status" value="1"/>
</dbReference>
<evidence type="ECO:0000256" key="3">
    <source>
        <dbReference type="ARBA" id="ARBA00011489"/>
    </source>
</evidence>
<feature type="transmembrane region" description="Helical" evidence="8">
    <location>
        <begin position="115"/>
        <end position="145"/>
    </location>
</feature>
<evidence type="ECO:0000256" key="8">
    <source>
        <dbReference type="RuleBase" id="RU361233"/>
    </source>
</evidence>
<keyword evidence="5 8" id="KW-0812">Transmembrane</keyword>
<keyword evidence="4 8" id="KW-1003">Cell membrane</keyword>
<dbReference type="Pfam" id="PF04535">
    <property type="entry name" value="CASP_dom"/>
    <property type="match status" value="1"/>
</dbReference>
<dbReference type="InterPro" id="IPR006459">
    <property type="entry name" value="CASP/CASPL"/>
</dbReference>
<evidence type="ECO:0000256" key="4">
    <source>
        <dbReference type="ARBA" id="ARBA00022475"/>
    </source>
</evidence>
<dbReference type="Proteomes" id="UP000634136">
    <property type="component" value="Unassembled WGS sequence"/>
</dbReference>
<comment type="caution">
    <text evidence="11">The sequence shown here is derived from an EMBL/GenBank/DDBJ whole genome shotgun (WGS) entry which is preliminary data.</text>
</comment>
<dbReference type="GO" id="GO:0005886">
    <property type="term" value="C:plasma membrane"/>
    <property type="evidence" value="ECO:0007669"/>
    <property type="project" value="UniProtKB-SubCell"/>
</dbReference>
<evidence type="ECO:0000313" key="12">
    <source>
        <dbReference type="Proteomes" id="UP000634136"/>
    </source>
</evidence>
<evidence type="ECO:0000256" key="1">
    <source>
        <dbReference type="ARBA" id="ARBA00004651"/>
    </source>
</evidence>
<dbReference type="OrthoDB" id="992805at2759"/>
<organism evidence="11 12">
    <name type="scientific">Senna tora</name>
    <dbReference type="NCBI Taxonomy" id="362788"/>
    <lineage>
        <taxon>Eukaryota</taxon>
        <taxon>Viridiplantae</taxon>
        <taxon>Streptophyta</taxon>
        <taxon>Embryophyta</taxon>
        <taxon>Tracheophyta</taxon>
        <taxon>Spermatophyta</taxon>
        <taxon>Magnoliopsida</taxon>
        <taxon>eudicotyledons</taxon>
        <taxon>Gunneridae</taxon>
        <taxon>Pentapetalae</taxon>
        <taxon>rosids</taxon>
        <taxon>fabids</taxon>
        <taxon>Fabales</taxon>
        <taxon>Fabaceae</taxon>
        <taxon>Caesalpinioideae</taxon>
        <taxon>Cassia clade</taxon>
        <taxon>Senna</taxon>
    </lineage>
</organism>
<feature type="transmembrane region" description="Helical" evidence="8">
    <location>
        <begin position="170"/>
        <end position="192"/>
    </location>
</feature>
<protein>
    <recommendedName>
        <fullName evidence="8">CASP-like protein</fullName>
    </recommendedName>
</protein>
<evidence type="ECO:0000256" key="5">
    <source>
        <dbReference type="ARBA" id="ARBA00022692"/>
    </source>
</evidence>
<evidence type="ECO:0000313" key="11">
    <source>
        <dbReference type="EMBL" id="KAF7801782.1"/>
    </source>
</evidence>
<comment type="similarity">
    <text evidence="2 8">Belongs to the Casparian strip membrane proteins (CASP) family.</text>
</comment>
<accession>A0A834SJ20</accession>
<comment type="subunit">
    <text evidence="3 8">Homodimer and heterodimers.</text>
</comment>
<dbReference type="EMBL" id="JAAIUW010000013">
    <property type="protein sequence ID" value="KAF7801782.1"/>
    <property type="molecule type" value="Genomic_DNA"/>
</dbReference>
<dbReference type="InterPro" id="IPR006702">
    <property type="entry name" value="CASP_dom"/>
</dbReference>
<sequence>MAASKDSFMLDAKSPPPSSSTPQPQYNYKILFTMLNHMLRILAILLCAASIAIMVTNTQTVTLFTIEFEAHYYYSSTLKFFVAANAVVCGFSLLSLIVGFFLLRRRRSSSQPTCLCFFFFLFLHDLVMTVLMISGCAAATAIGYVGQYGESHVGWLAICDRVPKFCRTNLVSLFLSFLAFFAYLALTILMAYKLMSSPPKNF</sequence>
<dbReference type="AlphaFoldDB" id="A0A834SJ20"/>